<dbReference type="Proteomes" id="UP000641588">
    <property type="component" value="Unassembled WGS sequence"/>
</dbReference>
<feature type="transmembrane region" description="Helical" evidence="1">
    <location>
        <begin position="45"/>
        <end position="68"/>
    </location>
</feature>
<dbReference type="InterPro" id="IPR021320">
    <property type="entry name" value="DUF2905"/>
</dbReference>
<dbReference type="EMBL" id="WHOD01000135">
    <property type="protein sequence ID" value="NOU98363.1"/>
    <property type="molecule type" value="Genomic_DNA"/>
</dbReference>
<accession>A0A972K5U7</accession>
<gene>
    <name evidence="2" type="ORF">GC093_34855</name>
</gene>
<keyword evidence="1" id="KW-1133">Transmembrane helix</keyword>
<dbReference type="Pfam" id="PF11146">
    <property type="entry name" value="DUF2905"/>
    <property type="match status" value="1"/>
</dbReference>
<dbReference type="RefSeq" id="WP_171656622.1">
    <property type="nucleotide sequence ID" value="NZ_WHOD01000135.1"/>
</dbReference>
<keyword evidence="1" id="KW-0472">Membrane</keyword>
<protein>
    <submittedName>
        <fullName evidence="2">DUF2905 family protein</fullName>
    </submittedName>
</protein>
<keyword evidence="3" id="KW-1185">Reference proteome</keyword>
<comment type="caution">
    <text evidence="2">The sequence shown here is derived from an EMBL/GenBank/DDBJ whole genome shotgun (WGS) entry which is preliminary data.</text>
</comment>
<organism evidence="2 3">
    <name type="scientific">Paenibacillus foliorum</name>
    <dbReference type="NCBI Taxonomy" id="2654974"/>
    <lineage>
        <taxon>Bacteria</taxon>
        <taxon>Bacillati</taxon>
        <taxon>Bacillota</taxon>
        <taxon>Bacilli</taxon>
        <taxon>Bacillales</taxon>
        <taxon>Paenibacillaceae</taxon>
        <taxon>Paenibacillus</taxon>
    </lineage>
</organism>
<dbReference type="AlphaFoldDB" id="A0A972K5U7"/>
<name>A0A972K5U7_9BACL</name>
<evidence type="ECO:0000313" key="3">
    <source>
        <dbReference type="Proteomes" id="UP000641588"/>
    </source>
</evidence>
<dbReference type="PANTHER" id="PTHR36443:SF1">
    <property type="entry name" value="BSR5223 PROTEIN"/>
    <property type="match status" value="1"/>
</dbReference>
<keyword evidence="1" id="KW-0812">Transmembrane</keyword>
<reference evidence="2" key="1">
    <citation type="submission" date="2019-10" db="EMBL/GenBank/DDBJ databases">
        <title>Description of Paenibacillus glebae sp. nov.</title>
        <authorList>
            <person name="Carlier A."/>
            <person name="Qi S."/>
        </authorList>
    </citation>
    <scope>NUCLEOTIDE SEQUENCE</scope>
    <source>
        <strain evidence="2">LMG 31456</strain>
    </source>
</reference>
<sequence>MNPVAKLLIVGGIVMIIAGVLWIVGGKFLNLGRLPGDIAVEKGNFKIYFPIATCIVISVVLSLIMYLVRWFTK</sequence>
<evidence type="ECO:0000256" key="1">
    <source>
        <dbReference type="SAM" id="Phobius"/>
    </source>
</evidence>
<dbReference type="PANTHER" id="PTHR36443">
    <property type="entry name" value="BSR5223 PROTEIN"/>
    <property type="match status" value="1"/>
</dbReference>
<evidence type="ECO:0000313" key="2">
    <source>
        <dbReference type="EMBL" id="NOU98363.1"/>
    </source>
</evidence>
<feature type="transmembrane region" description="Helical" evidence="1">
    <location>
        <begin position="7"/>
        <end position="25"/>
    </location>
</feature>
<proteinExistence type="predicted"/>